<feature type="compositionally biased region" description="Gly residues" evidence="1">
    <location>
        <begin position="88"/>
        <end position="97"/>
    </location>
</feature>
<feature type="region of interest" description="Disordered" evidence="1">
    <location>
        <begin position="1"/>
        <end position="239"/>
    </location>
</feature>
<evidence type="ECO:0000313" key="3">
    <source>
        <dbReference type="Proteomes" id="UP000271098"/>
    </source>
</evidence>
<feature type="compositionally biased region" description="Polar residues" evidence="1">
    <location>
        <begin position="1"/>
        <end position="13"/>
    </location>
</feature>
<feature type="compositionally biased region" description="Low complexity" evidence="1">
    <location>
        <begin position="155"/>
        <end position="165"/>
    </location>
</feature>
<reference evidence="4" key="1">
    <citation type="submission" date="2016-06" db="UniProtKB">
        <authorList>
            <consortium name="WormBaseParasite"/>
        </authorList>
    </citation>
    <scope>IDENTIFICATION</scope>
</reference>
<feature type="compositionally biased region" description="Low complexity" evidence="1">
    <location>
        <begin position="204"/>
        <end position="233"/>
    </location>
</feature>
<accession>A0A183DQ39</accession>
<feature type="compositionally biased region" description="Low complexity" evidence="1">
    <location>
        <begin position="182"/>
        <end position="193"/>
    </location>
</feature>
<dbReference type="EMBL" id="UYRT01078179">
    <property type="protein sequence ID" value="VDN17970.1"/>
    <property type="molecule type" value="Genomic_DNA"/>
</dbReference>
<reference evidence="2 3" key="2">
    <citation type="submission" date="2018-11" db="EMBL/GenBank/DDBJ databases">
        <authorList>
            <consortium name="Pathogen Informatics"/>
        </authorList>
    </citation>
    <scope>NUCLEOTIDE SEQUENCE [LARGE SCALE GENOMIC DNA]</scope>
</reference>
<keyword evidence="3" id="KW-1185">Reference proteome</keyword>
<dbReference type="AlphaFoldDB" id="A0A183DQ39"/>
<proteinExistence type="predicted"/>
<protein>
    <submittedName>
        <fullName evidence="4">HECT-type E3 ubiquitin transferase</fullName>
    </submittedName>
</protein>
<feature type="compositionally biased region" description="Polar residues" evidence="1">
    <location>
        <begin position="141"/>
        <end position="152"/>
    </location>
</feature>
<feature type="compositionally biased region" description="Low complexity" evidence="1">
    <location>
        <begin position="26"/>
        <end position="53"/>
    </location>
</feature>
<dbReference type="WBParaSite" id="GPUH_0001084301-mRNA-1">
    <property type="protein sequence ID" value="GPUH_0001084301-mRNA-1"/>
    <property type="gene ID" value="GPUH_0001084301"/>
</dbReference>
<name>A0A183DQ39_9BILA</name>
<feature type="compositionally biased region" description="Basic and acidic residues" evidence="1">
    <location>
        <begin position="104"/>
        <end position="116"/>
    </location>
</feature>
<evidence type="ECO:0000313" key="2">
    <source>
        <dbReference type="EMBL" id="VDN17970.1"/>
    </source>
</evidence>
<gene>
    <name evidence="2" type="ORF">GPUH_LOCUS10830</name>
</gene>
<sequence length="547" mass="57486">MSSTGSASEQNGDNAAPPHPSRKRLSPNSGGSSSAAPENSSTSAVAAVGSTSSKLRRVAHSSSEQNPGSNELLRRTSSHQAGSSGTAAAGGRGGRAGASGTARSTHESGIRNELKYLTDFFPDQNPGDRRLTRSQRQSSLAGSSNQGTSGNIDHSAPTASASAATEQLRGARDRPRARKGRATVAGRGGAAVAPENTNTPPTTAAAAAAAAAPSSSELQQQQQQQQSSSSSAARTRAHNPATGLCTSVTRCEGAAAVNRVAPASVQQVEQGAAFRSVPPLSVLVQPVTLWKYEFMALQFTQSCFISLHCRILIFACGFVKASNFGLQKCWNSQLSTLAPRADFYALMYYRRCEGAAAVNRVAPASVQQVEQGAAFRSVPPLSVLVQTPLEPSETRVVASGVVVPFGPPLSNASTTAGASEVAARNMSANGDIQAPESQSSQFRNVQRSQPHAASSFLGQLVPRVQHLLGTAHSHPNFIGTLRQQQQRGPAMFVSALYRNFPNEQHARVIQEHLHAVAAALNPVVGKAVFRELIWTFRNAHCCCRKTH</sequence>
<evidence type="ECO:0000313" key="4">
    <source>
        <dbReference type="WBParaSite" id="GPUH_0001084301-mRNA-1"/>
    </source>
</evidence>
<organism evidence="4">
    <name type="scientific">Gongylonema pulchrum</name>
    <dbReference type="NCBI Taxonomy" id="637853"/>
    <lineage>
        <taxon>Eukaryota</taxon>
        <taxon>Metazoa</taxon>
        <taxon>Ecdysozoa</taxon>
        <taxon>Nematoda</taxon>
        <taxon>Chromadorea</taxon>
        <taxon>Rhabditida</taxon>
        <taxon>Spirurina</taxon>
        <taxon>Spiruromorpha</taxon>
        <taxon>Spiruroidea</taxon>
        <taxon>Gongylonematidae</taxon>
        <taxon>Gongylonema</taxon>
    </lineage>
</organism>
<feature type="compositionally biased region" description="Polar residues" evidence="1">
    <location>
        <begin position="60"/>
        <end position="69"/>
    </location>
</feature>
<evidence type="ECO:0000256" key="1">
    <source>
        <dbReference type="SAM" id="MobiDB-lite"/>
    </source>
</evidence>
<dbReference type="Proteomes" id="UP000271098">
    <property type="component" value="Unassembled WGS sequence"/>
</dbReference>
<dbReference type="OrthoDB" id="5858168at2759"/>